<sequence length="2637" mass="271068">MKTTVAFLTTLVGLGLNYPAAIAQSIVTDGTTTTIITPDGNRFDITGGNLSRDGQNLFHSFEKFGLDAHEIANFLSNPTIVNILTRVTGGNASIINGLIQVTGGNSNLFIMNPAGIIFGSGASLNVPADFTATTATGISFNGGWFNAVGSNDYTSLVGNPTGFQFSGTQPGTIINGGNLSLNPGQNLALMAGTVINTGTLNSPGGNITVSAVGEGGRVRISQEGQLLSLEVDAPTDAGGNVLPFTVKDLPALLTGNPVETNLNVTPTGQVQIAQSGAIIPTTPGTTIISGNVNASEVGAARLGGEITLTGDRVGVVTGTVDASGTNGGGTVLIGGDLRGGGTIPQAQETSISADSGIHADALIEGNGGQIVIWSNEITQVEGVLTARGGQNGGNGGLIETSSKDNLIIKTTPNASAINGIAGIWLIDPTDVEIVNGGEGGFNAPQVNVNLINQALNNGTSVTITTTKAEDPGEQGNITQASGVNINKTTGGNVTLTYDADNKITIEGNITATSGQLNLNFTARGEGGNAETDLNTGINIQGSTINTNGGSISFDGTGGAGINQNTGIFIDSNTTLNSGGGAISLTGRASLTATGAGNDGIFMRSTTIDSGGGSITITGTGGTGSTNNTGVQIVGSTFDTFGGDFNITGTASSLSGGELNGGIEIESEIEPTPDGTPQTTTINTNGGSVTFSGTGGAGTNRNGGIIIGEIRDDTPSGNLILNSGGGSINFTGQGGITATGQNNRGISIENNSTIDSEGGLITFEGTGGGGTNQNTGIVFNNFASVNSGTGEINLTGTANSATTGELNRGININNAAVVQSTDGNITLQGTGGNGIQFNEGVLIQGEGSRITSNNGNITIIGNSNPSAPSSPGINIDQGGLVQSTGSGEISLTGDSALSIGILLSAGGSIEGETGAITLTSDEIILGENTSLQGTGILTLRPFTPSLNITLGNASENGGFNINSNDLARFQNEFSQIIIGRQETENLTVTTPVTFSNPVTLQGVDIIVDGTITGIDDASITLNGSGNTTTLNADIITAGNPIIINDNVELNNNVTLSTTLETETGAEITVNGTINSPETPYNLTLTGGSGNISILGAIGNEQGLGNIAANSSGTTRFNGTVNAQSLTTDASGTTEINTSSITTTGNQTYNDPVTIGQNTTLTAQEGVNINNSLNSESGETNNLTLDVGNNDINLNQIGTQNPLGTLQVNSSGTTSLNGEVNVQNLTTDAPGNTSINVSPITTTGEQTYNDPVTLEQDTTLQGTNITFGATVGGGGNLQVNASGNTAFNGAVNLGGDLITDAPGTTEINTPSITTTGNQTYNDAVTLEQDTTLQGTNVTFGSTVAGGGSLEINASENTSFNGAVNLGGNLTTDEPGTTEINTSSITTTGNQTYNDPVTIGQNTTLTAQEGVNINNSLNSESGETNNLTLDVGNNDINLNQIGTQNPLGTLQVNSSGTTSLNGEVNVQNLTTDTPGNTSINVSPITTTGEQTYNDPVTLEQDTTLQGTNITFGATVGGGGNLQVNASGNTAFNGAVNLGGDLITDAPGSTTINTDQITSNRQIYNDRVTSGNTTNLTGNEITFNTDLDIGTNSLTLTSDNQINFPASGSGTVTSSSGSSINLNPITPSRNIVLGTSAAENSLQIRNISQLQFANLNQLTIGIENVTPNLEIAESITFSSPVTLQALNIQVNQSITGIEDASITINGSGNTTTLNADIVTEGNPITINDNVRVGNNVTLKTDQNASGGNININGTINSVNSPQNLTLTSGTGNISVSGAIGNQQLLNDLTVNSSGIIQLNGGLISTTNNQIYNGNIQLGTDTTFNTNGNYSAESIGGQGTGITIQAGNITTGNINSSFAGGTGGQVTLTTPGNITTGNIITGSDLQSPGVGGNITLNANGNINTANLISGSLSNQPGGNINLSSNGTITTGLIVTGSLNSNGGTLTLNSAGNIQTGPIFSGSLGAGNGGNISIISSQGGVIVDPVGVFPDELRTISVNGQSITLNGLNSSANLGNGGDVTIEAPNGINTQQINTNSQNGNGGDVTLESNADIQVTFINAQGGNTGIGGTVNVNTDRFFRATGIFIDQTGVNASISTDGGLGGGDITIRHGGNGQTEFTVGNPDLPTGNGTAGNITNGEFNIDAGNFLFTEQRGNVAIISVPSPPPPPPEPPIEIPQQDNPFNIPRNEQSVIPDVFQPQEPTSIPQVSVNPSIITINTLSEVREILRYIEQETAEIPALVYVGFTPPSVLTNQKITEEDIINREANFTAQYQGFLNLPPNQNNTVLSIIPEDDYELEIILVTQTGEPYRIQLPGVTRKQVIEAAENFYIEIANTGSDYKTTAKQLYDWLLKPLQAQLQEREIDTVLFFMPSGLRLIPIAALYDEENDQFVVQKDYTVGLAPSLNLIDYRYRDIKDSPVLAFGASQFPESEDQNPLPAVNIELPLITQQIRSGSYFLNEQFTLENVRQERNQDPYPIVHFATHADFDPENPTESYIQLYNQKLRLDQWRVMGLEAPTVDLLVISACETAVGNPQIELGFGGMAVQAGVKTAIASLWYVGDTATLVLMDQLYRQLKTAPIKAQALQQAQRTMLENQFIRQGNQLITPQGNIPLPDSSDNDNTAEQPIDFSHPFYWSSFTLIGSPW</sequence>
<evidence type="ECO:0000259" key="3">
    <source>
        <dbReference type="SMART" id="SM00912"/>
    </source>
</evidence>
<evidence type="ECO:0000256" key="2">
    <source>
        <dbReference type="SAM" id="SignalP"/>
    </source>
</evidence>
<gene>
    <name evidence="4" type="ordered locus">PCC7424_1636</name>
</gene>
<dbReference type="InterPro" id="IPR012334">
    <property type="entry name" value="Pectin_lyas_fold"/>
</dbReference>
<protein>
    <submittedName>
        <fullName evidence="4">Filamentous hemagglutinin family outer membrane protein</fullName>
    </submittedName>
</protein>
<dbReference type="Pfam" id="PF05860">
    <property type="entry name" value="TPS"/>
    <property type="match status" value="1"/>
</dbReference>
<accession>B7KAW4</accession>
<feature type="chain" id="PRO_5002858870" evidence="2">
    <location>
        <begin position="24"/>
        <end position="2637"/>
    </location>
</feature>
<dbReference type="InterPro" id="IPR006626">
    <property type="entry name" value="PbH1"/>
</dbReference>
<dbReference type="OrthoDB" id="433405at2"/>
<dbReference type="SMART" id="SM00710">
    <property type="entry name" value="PbH1"/>
    <property type="match status" value="10"/>
</dbReference>
<proteinExistence type="predicted"/>
<dbReference type="EMBL" id="CP001291">
    <property type="protein sequence ID" value="ACK70074.1"/>
    <property type="molecule type" value="Genomic_DNA"/>
</dbReference>
<evidence type="ECO:0000256" key="1">
    <source>
        <dbReference type="SAM" id="MobiDB-lite"/>
    </source>
</evidence>
<feature type="region of interest" description="Disordered" evidence="1">
    <location>
        <begin position="1464"/>
        <end position="1489"/>
    </location>
</feature>
<dbReference type="SMART" id="SM00912">
    <property type="entry name" value="Haemagg_act"/>
    <property type="match status" value="1"/>
</dbReference>
<dbReference type="NCBIfam" id="TIGR01901">
    <property type="entry name" value="adhes_NPXG"/>
    <property type="match status" value="1"/>
</dbReference>
<dbReference type="KEGG" id="cyc:PCC7424_1636"/>
<dbReference type="SUPFAM" id="SSF51126">
    <property type="entry name" value="Pectin lyase-like"/>
    <property type="match status" value="1"/>
</dbReference>
<dbReference type="InterPro" id="IPR011050">
    <property type="entry name" value="Pectin_lyase_fold/virulence"/>
</dbReference>
<evidence type="ECO:0000313" key="5">
    <source>
        <dbReference type="Proteomes" id="UP000002384"/>
    </source>
</evidence>
<reference evidence="5" key="1">
    <citation type="journal article" date="2011" name="MBio">
        <title>Novel metabolic attributes of the genus Cyanothece, comprising a group of unicellular nitrogen-fixing Cyanobacteria.</title>
        <authorList>
            <person name="Bandyopadhyay A."/>
            <person name="Elvitigala T."/>
            <person name="Welsh E."/>
            <person name="Stockel J."/>
            <person name="Liberton M."/>
            <person name="Min H."/>
            <person name="Sherman L.A."/>
            <person name="Pakrasi H.B."/>
        </authorList>
    </citation>
    <scope>NUCLEOTIDE SEQUENCE [LARGE SCALE GENOMIC DNA]</scope>
    <source>
        <strain evidence="5">PCC 7424</strain>
    </source>
</reference>
<dbReference type="Pfam" id="PF12770">
    <property type="entry name" value="CHAT"/>
    <property type="match status" value="1"/>
</dbReference>
<feature type="signal peptide" evidence="2">
    <location>
        <begin position="1"/>
        <end position="23"/>
    </location>
</feature>
<dbReference type="eggNOG" id="COG3210">
    <property type="taxonomic scope" value="Bacteria"/>
</dbReference>
<dbReference type="Proteomes" id="UP000002384">
    <property type="component" value="Chromosome"/>
</dbReference>
<dbReference type="Gene3D" id="2.160.20.10">
    <property type="entry name" value="Single-stranded right-handed beta-helix, Pectin lyase-like"/>
    <property type="match status" value="1"/>
</dbReference>
<dbReference type="RefSeq" id="WP_012599018.1">
    <property type="nucleotide sequence ID" value="NC_011729.1"/>
</dbReference>
<name>B7KAW4_GLOC7</name>
<feature type="region of interest" description="Disordered" evidence="1">
    <location>
        <begin position="1366"/>
        <end position="1390"/>
    </location>
</feature>
<keyword evidence="2" id="KW-0732">Signal</keyword>
<dbReference type="eggNOG" id="COG4995">
    <property type="taxonomic scope" value="Bacteria"/>
</dbReference>
<feature type="region of interest" description="Disordered" evidence="1">
    <location>
        <begin position="1225"/>
        <end position="1246"/>
    </location>
</feature>
<dbReference type="HOGENOM" id="CLU_001178_0_0_3"/>
<feature type="compositionally biased region" description="Low complexity" evidence="1">
    <location>
        <begin position="1374"/>
        <end position="1389"/>
    </location>
</feature>
<keyword evidence="5" id="KW-1185">Reference proteome</keyword>
<dbReference type="STRING" id="65393.PCC7424_1636"/>
<organism evidence="4 5">
    <name type="scientific">Gloeothece citriformis (strain PCC 7424)</name>
    <name type="common">Cyanothece sp. (strain PCC 7424)</name>
    <dbReference type="NCBI Taxonomy" id="65393"/>
    <lineage>
        <taxon>Bacteria</taxon>
        <taxon>Bacillati</taxon>
        <taxon>Cyanobacteriota</taxon>
        <taxon>Cyanophyceae</taxon>
        <taxon>Oscillatoriophycideae</taxon>
        <taxon>Chroococcales</taxon>
        <taxon>Aphanothecaceae</taxon>
        <taxon>Gloeothece</taxon>
        <taxon>Gloeothece citriformis</taxon>
    </lineage>
</organism>
<evidence type="ECO:0000313" key="4">
    <source>
        <dbReference type="EMBL" id="ACK70074.1"/>
    </source>
</evidence>
<feature type="domain" description="Filamentous haemagglutinin FhaB/tRNA nuclease CdiA-like TPS" evidence="3">
    <location>
        <begin position="27"/>
        <end position="141"/>
    </location>
</feature>
<dbReference type="InterPro" id="IPR024983">
    <property type="entry name" value="CHAT_dom"/>
</dbReference>
<dbReference type="InterPro" id="IPR008638">
    <property type="entry name" value="FhaB/CdiA-like_TPS"/>
</dbReference>